<dbReference type="Gene3D" id="1.10.490.70">
    <property type="entry name" value="Histidine kinase N-terminal domain"/>
    <property type="match status" value="1"/>
</dbReference>
<keyword evidence="8" id="KW-1185">Reference proteome</keyword>
<dbReference type="CDD" id="cd01949">
    <property type="entry name" value="GGDEF"/>
    <property type="match status" value="1"/>
</dbReference>
<dbReference type="CDD" id="cd01948">
    <property type="entry name" value="EAL"/>
    <property type="match status" value="1"/>
</dbReference>
<dbReference type="InterPro" id="IPR029787">
    <property type="entry name" value="Nucleotide_cyclase"/>
</dbReference>
<evidence type="ECO:0000256" key="2">
    <source>
        <dbReference type="ARBA" id="ARBA00022777"/>
    </source>
</evidence>
<dbReference type="InterPro" id="IPR043128">
    <property type="entry name" value="Rev_trsase/Diguanyl_cyclase"/>
</dbReference>
<dbReference type="SMART" id="SM00052">
    <property type="entry name" value="EAL"/>
    <property type="match status" value="1"/>
</dbReference>
<dbReference type="PANTHER" id="PTHR44757:SF2">
    <property type="entry name" value="BIOFILM ARCHITECTURE MAINTENANCE PROTEIN MBAA"/>
    <property type="match status" value="1"/>
</dbReference>
<evidence type="ECO:0000259" key="3">
    <source>
        <dbReference type="PROSITE" id="PS50112"/>
    </source>
</evidence>
<comment type="cofactor">
    <cofactor evidence="1">
        <name>Mg(2+)</name>
        <dbReference type="ChEBI" id="CHEBI:18420"/>
    </cofactor>
</comment>
<dbReference type="Pfam" id="PF00563">
    <property type="entry name" value="EAL"/>
    <property type="match status" value="1"/>
</dbReference>
<feature type="domain" description="GGDEF" evidence="6">
    <location>
        <begin position="305"/>
        <end position="437"/>
    </location>
</feature>
<dbReference type="EMBL" id="SZYH01000001">
    <property type="protein sequence ID" value="TKV69286.1"/>
    <property type="molecule type" value="Genomic_DNA"/>
</dbReference>
<dbReference type="InterPro" id="IPR000700">
    <property type="entry name" value="PAS-assoc_C"/>
</dbReference>
<keyword evidence="2" id="KW-0418">Kinase</keyword>
<dbReference type="Gene3D" id="3.30.450.20">
    <property type="entry name" value="PAS domain"/>
    <property type="match status" value="1"/>
</dbReference>
<dbReference type="GO" id="GO:0016301">
    <property type="term" value="F:kinase activity"/>
    <property type="evidence" value="ECO:0007669"/>
    <property type="project" value="UniProtKB-KW"/>
</dbReference>
<dbReference type="SUPFAM" id="SSF55785">
    <property type="entry name" value="PYP-like sensor domain (PAS domain)"/>
    <property type="match status" value="1"/>
</dbReference>
<dbReference type="Pfam" id="PF08448">
    <property type="entry name" value="PAS_4"/>
    <property type="match status" value="1"/>
</dbReference>
<dbReference type="FunFam" id="3.30.70.270:FF:000001">
    <property type="entry name" value="Diguanylate cyclase domain protein"/>
    <property type="match status" value="1"/>
</dbReference>
<dbReference type="CDD" id="cd00130">
    <property type="entry name" value="PAS"/>
    <property type="match status" value="1"/>
</dbReference>
<proteinExistence type="predicted"/>
<dbReference type="OrthoDB" id="6342317at2"/>
<dbReference type="RefSeq" id="WP_137436902.1">
    <property type="nucleotide sequence ID" value="NZ_SZYH01000001.1"/>
</dbReference>
<dbReference type="InterPro" id="IPR001633">
    <property type="entry name" value="EAL_dom"/>
</dbReference>
<dbReference type="SUPFAM" id="SSF141868">
    <property type="entry name" value="EAL domain-like"/>
    <property type="match status" value="1"/>
</dbReference>
<dbReference type="PROSITE" id="PS50112">
    <property type="entry name" value="PAS"/>
    <property type="match status" value="1"/>
</dbReference>
<evidence type="ECO:0000313" key="7">
    <source>
        <dbReference type="EMBL" id="TKV69286.1"/>
    </source>
</evidence>
<feature type="domain" description="PAC" evidence="4">
    <location>
        <begin position="221"/>
        <end position="273"/>
    </location>
</feature>
<dbReference type="InterPro" id="IPR013656">
    <property type="entry name" value="PAS_4"/>
</dbReference>
<organism evidence="7 8">
    <name type="scientific">Marinobacter panjinensis</name>
    <dbReference type="NCBI Taxonomy" id="2576384"/>
    <lineage>
        <taxon>Bacteria</taxon>
        <taxon>Pseudomonadati</taxon>
        <taxon>Pseudomonadota</taxon>
        <taxon>Gammaproteobacteria</taxon>
        <taxon>Pseudomonadales</taxon>
        <taxon>Marinobacteraceae</taxon>
        <taxon>Marinobacter</taxon>
    </lineage>
</organism>
<dbReference type="AlphaFoldDB" id="A0A4U6R9X1"/>
<dbReference type="InterPro" id="IPR035965">
    <property type="entry name" value="PAS-like_dom_sf"/>
</dbReference>
<reference evidence="7 8" key="1">
    <citation type="submission" date="2019-05" db="EMBL/GenBank/DDBJ databases">
        <title>Marinobacter panjinensis sp. nov., a moderately halophilic bacterium isolated from sea tidal flat environment.</title>
        <authorList>
            <person name="Yang W."/>
            <person name="An M."/>
            <person name="He W."/>
            <person name="Luo X."/>
            <person name="Zhu L."/>
            <person name="Chen G."/>
            <person name="Zhang Y."/>
            <person name="Wang Y."/>
        </authorList>
    </citation>
    <scope>NUCLEOTIDE SEQUENCE [LARGE SCALE GENOMIC DNA]</scope>
    <source>
        <strain evidence="7 8">PJ-16</strain>
    </source>
</reference>
<dbReference type="PROSITE" id="PS50887">
    <property type="entry name" value="GGDEF"/>
    <property type="match status" value="1"/>
</dbReference>
<dbReference type="InterPro" id="IPR052155">
    <property type="entry name" value="Biofilm_reg_signaling"/>
</dbReference>
<dbReference type="Gene3D" id="3.20.20.450">
    <property type="entry name" value="EAL domain"/>
    <property type="match status" value="1"/>
</dbReference>
<comment type="caution">
    <text evidence="7">The sequence shown here is derived from an EMBL/GenBank/DDBJ whole genome shotgun (WGS) entry which is preliminary data.</text>
</comment>
<dbReference type="SMART" id="SM00267">
    <property type="entry name" value="GGDEF"/>
    <property type="match status" value="1"/>
</dbReference>
<dbReference type="InterPro" id="IPR000160">
    <property type="entry name" value="GGDEF_dom"/>
</dbReference>
<feature type="domain" description="EAL" evidence="5">
    <location>
        <begin position="446"/>
        <end position="702"/>
    </location>
</feature>
<dbReference type="InterPro" id="IPR000014">
    <property type="entry name" value="PAS"/>
</dbReference>
<evidence type="ECO:0000259" key="6">
    <source>
        <dbReference type="PROSITE" id="PS50887"/>
    </source>
</evidence>
<dbReference type="PROSITE" id="PS50883">
    <property type="entry name" value="EAL"/>
    <property type="match status" value="1"/>
</dbReference>
<name>A0A4U6R9X1_9GAMM</name>
<evidence type="ECO:0000259" key="5">
    <source>
        <dbReference type="PROSITE" id="PS50883"/>
    </source>
</evidence>
<gene>
    <name evidence="7" type="ORF">FDP08_14850</name>
</gene>
<accession>A0A4U6R9X1</accession>
<dbReference type="SUPFAM" id="SSF55073">
    <property type="entry name" value="Nucleotide cyclase"/>
    <property type="match status" value="1"/>
</dbReference>
<sequence>MKLAQFIQTNMERLLEDWEEAVLEIAPELKDEDSRALRDHAREMLDFITEDLLTFQSKEEVARKAVGKGKHLVSRIGEKHGKDRLRQEMSMHQLVQELRALRARVTKAWGDEQGGLTTKDIDELVRFNEAIDQLVATSMSSFSALKNQVTRLFETMLKASPDPAAVFEPDGKYLFLNDAMAGLVDATHRDVVGKTPKQLNLELASGIHDAITKSVTTGQTERWEHRHCFPSGEEAYLECQFVPVFDDQNEIEAVVKTSRNITERKQAEHQIWRSANFDLLTGLPNRRLFIDRLEQTLLEAQRVGSSFALLFVDLDGFKQANDQLGHKAGDQLLAMVAERLVTRVRAMDTVARLGGDEFTLILKETDREGAEEAANALLTSLERTFEVDSHRVHISSSIGLAVFPGGGTDVDQLMHNADHAMYAAKEQGGQQVQTYDSSMAQSKAEDLRLSRELDDALSENQLEVYYQPIIDIRTGAIYGAEALLRWNHPHKGLLTPTTFLSTTEQHRMPDEINGYVLEQAVKCQIRWRDLRGEALPIHINESPTTFVTQNLVDQWRARLTKIGLNESWITMELTPAAFNVIHASGFNPGKSLGLPDVRLKLAINDFGIEPFSLLALQEFEMDSVKIDRELIKDAGQGEKPDRILKGIIAMAHAIDVHVIAVGVETDEQLQFLSRAGCDYAQGFLFSKPLRQDDFEELLKRDRQKTH</sequence>
<dbReference type="NCBIfam" id="TIGR00254">
    <property type="entry name" value="GGDEF"/>
    <property type="match status" value="1"/>
</dbReference>
<evidence type="ECO:0000259" key="4">
    <source>
        <dbReference type="PROSITE" id="PS50113"/>
    </source>
</evidence>
<dbReference type="Gene3D" id="3.30.70.270">
    <property type="match status" value="1"/>
</dbReference>
<dbReference type="PROSITE" id="PS50113">
    <property type="entry name" value="PAC"/>
    <property type="match status" value="1"/>
</dbReference>
<evidence type="ECO:0000256" key="1">
    <source>
        <dbReference type="ARBA" id="ARBA00001946"/>
    </source>
</evidence>
<dbReference type="InterPro" id="IPR035919">
    <property type="entry name" value="EAL_sf"/>
</dbReference>
<dbReference type="Pfam" id="PF00990">
    <property type="entry name" value="GGDEF"/>
    <property type="match status" value="1"/>
</dbReference>
<protein>
    <submittedName>
        <fullName evidence="7">EAL domain-containing protein</fullName>
    </submittedName>
</protein>
<evidence type="ECO:0000313" key="8">
    <source>
        <dbReference type="Proteomes" id="UP000308488"/>
    </source>
</evidence>
<dbReference type="Proteomes" id="UP000308488">
    <property type="component" value="Unassembled WGS sequence"/>
</dbReference>
<keyword evidence="2" id="KW-0808">Transferase</keyword>
<dbReference type="NCBIfam" id="TIGR00229">
    <property type="entry name" value="sensory_box"/>
    <property type="match status" value="1"/>
</dbReference>
<dbReference type="PANTHER" id="PTHR44757">
    <property type="entry name" value="DIGUANYLATE CYCLASE DGCP"/>
    <property type="match status" value="1"/>
</dbReference>
<feature type="domain" description="PAS" evidence="3">
    <location>
        <begin position="149"/>
        <end position="195"/>
    </location>
</feature>